<gene>
    <name evidence="4" type="ORF">OS493_025266</name>
</gene>
<evidence type="ECO:0000256" key="1">
    <source>
        <dbReference type="SAM" id="MobiDB-lite"/>
    </source>
</evidence>
<sequence>MAFLSSWMWVILSAILTTDNAIAPNPIYGNNDQFRVPSGGNQVLRTPSLRLGTPMSKNAPSLNVGSVILNSMLTTDNVISPNPIYGNNQQFRVPCDGKQVLRTLSLRLRTPMSKNAPSQNFGSAPSFQNEQSVPIANKPVLQYSLQKKPHKTPAGLDMSQQLQSPIQSEQPPQQTTQCDQTKPATKKKDGTNNNNNCGGGLAVASLAVANLAVVSLAVASHVAAVSHAAVAVIKTFVIITSTITIVACIMIVACITCIMSLKSAHNHAAADVHSLAAADVHSLAAADVHSLAAADVHSLAAADVLSLATADVHSLATADTLSLAIAVLDANADSWTLSGCGCPCEVNPCCGCGYTSECGGYHYDIFGNGSEEPGKRASNGKREQKGDRRQLILPPGYLFPAYQRVKTLQFLKRTKVPYSKRMHQHMARLRRYVTPFHFWY</sequence>
<keyword evidence="2" id="KW-1133">Transmembrane helix</keyword>
<reference evidence="4" key="1">
    <citation type="submission" date="2023-01" db="EMBL/GenBank/DDBJ databases">
        <title>Genome assembly of the deep-sea coral Lophelia pertusa.</title>
        <authorList>
            <person name="Herrera S."/>
            <person name="Cordes E."/>
        </authorList>
    </citation>
    <scope>NUCLEOTIDE SEQUENCE</scope>
    <source>
        <strain evidence="4">USNM1676648</strain>
        <tissue evidence="4">Polyp</tissue>
    </source>
</reference>
<dbReference type="OrthoDB" id="10619038at2759"/>
<comment type="caution">
    <text evidence="4">The sequence shown here is derived from an EMBL/GenBank/DDBJ whole genome shotgun (WGS) entry which is preliminary data.</text>
</comment>
<name>A0A9X0CWB6_9CNID</name>
<feature type="region of interest" description="Disordered" evidence="1">
    <location>
        <begin position="148"/>
        <end position="194"/>
    </location>
</feature>
<dbReference type="AlphaFoldDB" id="A0A9X0CWB6"/>
<feature type="chain" id="PRO_5040814586" evidence="3">
    <location>
        <begin position="24"/>
        <end position="440"/>
    </location>
</feature>
<feature type="transmembrane region" description="Helical" evidence="2">
    <location>
        <begin position="236"/>
        <end position="261"/>
    </location>
</feature>
<protein>
    <submittedName>
        <fullName evidence="4">Uncharacterized protein</fullName>
    </submittedName>
</protein>
<evidence type="ECO:0000313" key="4">
    <source>
        <dbReference type="EMBL" id="KAJ7377951.1"/>
    </source>
</evidence>
<keyword evidence="5" id="KW-1185">Reference proteome</keyword>
<dbReference type="EMBL" id="MU826370">
    <property type="protein sequence ID" value="KAJ7377951.1"/>
    <property type="molecule type" value="Genomic_DNA"/>
</dbReference>
<evidence type="ECO:0000313" key="5">
    <source>
        <dbReference type="Proteomes" id="UP001163046"/>
    </source>
</evidence>
<accession>A0A9X0CWB6</accession>
<proteinExistence type="predicted"/>
<feature type="compositionally biased region" description="Low complexity" evidence="1">
    <location>
        <begin position="159"/>
        <end position="183"/>
    </location>
</feature>
<keyword evidence="3" id="KW-0732">Signal</keyword>
<evidence type="ECO:0000256" key="2">
    <source>
        <dbReference type="SAM" id="Phobius"/>
    </source>
</evidence>
<feature type="transmembrane region" description="Helical" evidence="2">
    <location>
        <begin position="201"/>
        <end position="224"/>
    </location>
</feature>
<dbReference type="Proteomes" id="UP001163046">
    <property type="component" value="Unassembled WGS sequence"/>
</dbReference>
<feature type="signal peptide" evidence="3">
    <location>
        <begin position="1"/>
        <end position="23"/>
    </location>
</feature>
<keyword evidence="2" id="KW-0472">Membrane</keyword>
<organism evidence="4 5">
    <name type="scientific">Desmophyllum pertusum</name>
    <dbReference type="NCBI Taxonomy" id="174260"/>
    <lineage>
        <taxon>Eukaryota</taxon>
        <taxon>Metazoa</taxon>
        <taxon>Cnidaria</taxon>
        <taxon>Anthozoa</taxon>
        <taxon>Hexacorallia</taxon>
        <taxon>Scleractinia</taxon>
        <taxon>Caryophylliina</taxon>
        <taxon>Caryophylliidae</taxon>
        <taxon>Desmophyllum</taxon>
    </lineage>
</organism>
<evidence type="ECO:0000256" key="3">
    <source>
        <dbReference type="SAM" id="SignalP"/>
    </source>
</evidence>
<keyword evidence="2" id="KW-0812">Transmembrane</keyword>